<evidence type="ECO:0000256" key="1">
    <source>
        <dbReference type="ARBA" id="ARBA00004202"/>
    </source>
</evidence>
<dbReference type="PANTHER" id="PTHR42711:SF5">
    <property type="entry name" value="ABC TRANSPORTER ATP-BINDING PROTEIN NATA"/>
    <property type="match status" value="1"/>
</dbReference>
<gene>
    <name evidence="8" type="ORF">BCF44_107223</name>
</gene>
<evidence type="ECO:0000256" key="4">
    <source>
        <dbReference type="ARBA" id="ARBA00022741"/>
    </source>
</evidence>
<feature type="domain" description="ABC transporter" evidence="7">
    <location>
        <begin position="2"/>
        <end position="52"/>
    </location>
</feature>
<evidence type="ECO:0000313" key="8">
    <source>
        <dbReference type="EMBL" id="REH46090.1"/>
    </source>
</evidence>
<dbReference type="GO" id="GO:0005524">
    <property type="term" value="F:ATP binding"/>
    <property type="evidence" value="ECO:0007669"/>
    <property type="project" value="UniProtKB-KW"/>
</dbReference>
<dbReference type="InterPro" id="IPR003439">
    <property type="entry name" value="ABC_transporter-like_ATP-bd"/>
</dbReference>
<comment type="caution">
    <text evidence="8">The sequence shown here is derived from an EMBL/GenBank/DDBJ whole genome shotgun (WGS) entry which is preliminary data.</text>
</comment>
<dbReference type="GO" id="GO:0016887">
    <property type="term" value="F:ATP hydrolysis activity"/>
    <property type="evidence" value="ECO:0007669"/>
    <property type="project" value="InterPro"/>
</dbReference>
<comment type="subcellular location">
    <subcellularLocation>
        <location evidence="1">Cell membrane</location>
        <topology evidence="1">Peripheral membrane protein</topology>
    </subcellularLocation>
</comment>
<dbReference type="InterPro" id="IPR050763">
    <property type="entry name" value="ABC_transporter_ATP-binding"/>
</dbReference>
<accession>A0A3E0HIA8</accession>
<name>A0A3E0HIA8_9PSEU</name>
<keyword evidence="9" id="KW-1185">Reference proteome</keyword>
<dbReference type="EMBL" id="QUNO01000007">
    <property type="protein sequence ID" value="REH46090.1"/>
    <property type="molecule type" value="Genomic_DNA"/>
</dbReference>
<dbReference type="RefSeq" id="WP_246015393.1">
    <property type="nucleotide sequence ID" value="NZ_CP144375.1"/>
</dbReference>
<comment type="similarity">
    <text evidence="2">Belongs to the ABC transporter superfamily.</text>
</comment>
<proteinExistence type="inferred from homology"/>
<evidence type="ECO:0000256" key="6">
    <source>
        <dbReference type="ARBA" id="ARBA00023251"/>
    </source>
</evidence>
<dbReference type="GO" id="GO:0046677">
    <property type="term" value="P:response to antibiotic"/>
    <property type="evidence" value="ECO:0007669"/>
    <property type="project" value="UniProtKB-KW"/>
</dbReference>
<dbReference type="GO" id="GO:0005886">
    <property type="term" value="C:plasma membrane"/>
    <property type="evidence" value="ECO:0007669"/>
    <property type="project" value="UniProtKB-SubCell"/>
</dbReference>
<dbReference type="Proteomes" id="UP000256269">
    <property type="component" value="Unassembled WGS sequence"/>
</dbReference>
<dbReference type="SUPFAM" id="SSF52540">
    <property type="entry name" value="P-loop containing nucleoside triphosphate hydrolases"/>
    <property type="match status" value="1"/>
</dbReference>
<dbReference type="InterPro" id="IPR027417">
    <property type="entry name" value="P-loop_NTPase"/>
</dbReference>
<evidence type="ECO:0000259" key="7">
    <source>
        <dbReference type="Pfam" id="PF00005"/>
    </source>
</evidence>
<evidence type="ECO:0000256" key="3">
    <source>
        <dbReference type="ARBA" id="ARBA00022448"/>
    </source>
</evidence>
<dbReference type="AlphaFoldDB" id="A0A3E0HIA8"/>
<evidence type="ECO:0000313" key="9">
    <source>
        <dbReference type="Proteomes" id="UP000256269"/>
    </source>
</evidence>
<evidence type="ECO:0000256" key="2">
    <source>
        <dbReference type="ARBA" id="ARBA00005417"/>
    </source>
</evidence>
<evidence type="ECO:0000256" key="5">
    <source>
        <dbReference type="ARBA" id="ARBA00022840"/>
    </source>
</evidence>
<keyword evidence="6" id="KW-0046">Antibiotic resistance</keyword>
<dbReference type="Gene3D" id="3.40.50.300">
    <property type="entry name" value="P-loop containing nucleotide triphosphate hydrolases"/>
    <property type="match status" value="1"/>
</dbReference>
<reference evidence="8 9" key="1">
    <citation type="submission" date="2018-08" db="EMBL/GenBank/DDBJ databases">
        <title>Genomic Encyclopedia of Archaeal and Bacterial Type Strains, Phase II (KMG-II): from individual species to whole genera.</title>
        <authorList>
            <person name="Goeker M."/>
        </authorList>
    </citation>
    <scope>NUCLEOTIDE SEQUENCE [LARGE SCALE GENOMIC DNA]</scope>
    <source>
        <strain evidence="8 9">DSM 45791</strain>
    </source>
</reference>
<keyword evidence="4" id="KW-0547">Nucleotide-binding</keyword>
<organism evidence="8 9">
    <name type="scientific">Kutzneria buriramensis</name>
    <dbReference type="NCBI Taxonomy" id="1045776"/>
    <lineage>
        <taxon>Bacteria</taxon>
        <taxon>Bacillati</taxon>
        <taxon>Actinomycetota</taxon>
        <taxon>Actinomycetes</taxon>
        <taxon>Pseudonocardiales</taxon>
        <taxon>Pseudonocardiaceae</taxon>
        <taxon>Kutzneria</taxon>
    </lineage>
</organism>
<keyword evidence="3" id="KW-0813">Transport</keyword>
<dbReference type="PANTHER" id="PTHR42711">
    <property type="entry name" value="ABC TRANSPORTER ATP-BINDING PROTEIN"/>
    <property type="match status" value="1"/>
</dbReference>
<sequence length="76" mass="7750">MLRHVSVAVEPGSVVAVVGHNGAGKTTLVRVAVGLARPDGGEVHVAGIPLARLGVRAAARGEPTLSPAITRRLIDR</sequence>
<dbReference type="Pfam" id="PF00005">
    <property type="entry name" value="ABC_tran"/>
    <property type="match status" value="1"/>
</dbReference>
<keyword evidence="5 8" id="KW-0067">ATP-binding</keyword>
<protein>
    <submittedName>
        <fullName evidence="8">ABC-2 type transport system ATP-binding protein/iron complex transport system ATP-binding protein</fullName>
    </submittedName>
</protein>